<evidence type="ECO:0000256" key="5">
    <source>
        <dbReference type="ARBA" id="ARBA00022798"/>
    </source>
</evidence>
<comment type="catalytic activity">
    <reaction evidence="8 9">
        <text>a quinone + sn-glycerol 3-phosphate = dihydroxyacetone phosphate + a quinol</text>
        <dbReference type="Rhea" id="RHEA:18977"/>
        <dbReference type="ChEBI" id="CHEBI:24646"/>
        <dbReference type="ChEBI" id="CHEBI:57597"/>
        <dbReference type="ChEBI" id="CHEBI:57642"/>
        <dbReference type="ChEBI" id="CHEBI:132124"/>
        <dbReference type="EC" id="1.1.5.3"/>
    </reaction>
</comment>
<organism evidence="12 13">
    <name type="scientific">Paenibacillus violae</name>
    <dbReference type="NCBI Taxonomy" id="3077234"/>
    <lineage>
        <taxon>Bacteria</taxon>
        <taxon>Bacillati</taxon>
        <taxon>Bacillota</taxon>
        <taxon>Bacilli</taxon>
        <taxon>Bacillales</taxon>
        <taxon>Paenibacillaceae</taxon>
        <taxon>Paenibacillus</taxon>
    </lineage>
</organism>
<dbReference type="EC" id="1.1.5.3" evidence="9"/>
<dbReference type="SUPFAM" id="SSF54373">
    <property type="entry name" value="FAD-linked reductases, C-terminal domain"/>
    <property type="match status" value="1"/>
</dbReference>
<evidence type="ECO:0000259" key="11">
    <source>
        <dbReference type="Pfam" id="PF16901"/>
    </source>
</evidence>
<dbReference type="InterPro" id="IPR000447">
    <property type="entry name" value="G3P_DH_FAD-dep"/>
</dbReference>
<dbReference type="Proteomes" id="UP001260980">
    <property type="component" value="Unassembled WGS sequence"/>
</dbReference>
<evidence type="ECO:0000259" key="10">
    <source>
        <dbReference type="Pfam" id="PF01266"/>
    </source>
</evidence>
<evidence type="ECO:0000256" key="6">
    <source>
        <dbReference type="ARBA" id="ARBA00022827"/>
    </source>
</evidence>
<dbReference type="PROSITE" id="PS00978">
    <property type="entry name" value="FAD_G3PDH_2"/>
    <property type="match status" value="1"/>
</dbReference>
<reference evidence="12 13" key="1">
    <citation type="submission" date="2023-10" db="EMBL/GenBank/DDBJ databases">
        <title>Paenibacillus strain PFR10 Genome sequencing and assembly.</title>
        <authorList>
            <person name="Kim I."/>
        </authorList>
    </citation>
    <scope>NUCLEOTIDE SEQUENCE [LARGE SCALE GENOMIC DNA]</scope>
    <source>
        <strain evidence="12 13">PFR10</strain>
    </source>
</reference>
<name>A0ABU3RJN9_9BACL</name>
<evidence type="ECO:0000256" key="8">
    <source>
        <dbReference type="ARBA" id="ARBA00049055"/>
    </source>
</evidence>
<comment type="similarity">
    <text evidence="3 9">Belongs to the FAD-dependent glycerol-3-phosphate dehydrogenase family.</text>
</comment>
<comment type="cofactor">
    <cofactor evidence="1 9">
        <name>FAD</name>
        <dbReference type="ChEBI" id="CHEBI:57692"/>
    </cofactor>
</comment>
<dbReference type="InterPro" id="IPR006076">
    <property type="entry name" value="FAD-dep_OxRdtase"/>
</dbReference>
<accession>A0ABU3RJN9</accession>
<dbReference type="InterPro" id="IPR031656">
    <property type="entry name" value="DAO_C"/>
</dbReference>
<dbReference type="GO" id="GO:0016491">
    <property type="term" value="F:oxidoreductase activity"/>
    <property type="evidence" value="ECO:0007669"/>
    <property type="project" value="UniProtKB-KW"/>
</dbReference>
<evidence type="ECO:0000256" key="1">
    <source>
        <dbReference type="ARBA" id="ARBA00001974"/>
    </source>
</evidence>
<evidence type="ECO:0000313" key="12">
    <source>
        <dbReference type="EMBL" id="MDU0204473.1"/>
    </source>
</evidence>
<dbReference type="PANTHER" id="PTHR11985">
    <property type="entry name" value="GLYCEROL-3-PHOSPHATE DEHYDROGENASE"/>
    <property type="match status" value="1"/>
</dbReference>
<dbReference type="PRINTS" id="PR01001">
    <property type="entry name" value="FADG3PDH"/>
</dbReference>
<sequence>MTVMTEMREVTDSFSGVKRQEMLQTMSEKTFDLIVIGGGITGAGIALDAQSRGLRTALIDMQDFAAGTSSRSTKLVHGGLRYLKQLDVKVVAEVGKERAIVYENGPHVTTPEWMLLPFYKGGTFGKLSTSLGLRVYDFLAGVKRAERRKMFRPQETLGHEPLLKKKDLRGGGYYVEYRTDDARLTIEVMKKAVELGAQAVNYAKVEELLVKNGKVVGVRVTDQLGGDGGNSSYSLYASKIVNAAGPWVDTLREMDHSKKGKTLHLTKGVHLVFDQSKFPLRQAIYFDTPDGRMVFAIPRDGKTYVGTTDTNYKGDIVNPRITVADRAYVLRAANEMFPTLGLTEADVESSWTGLRPLIHQEGKDPSEISRRDEIFVSDSGLISMAGGKLTGYRKMAETVVDKIAAMLVAEGLFSATALSPSRTRTLPISGGEVGGSAKLESFLQSKISQGQRLGLTSAEAALLARRYGSNVDAVFALVAQYWNEAECRKMPAAVLASLVYAIECEMAVKPADFFIRRTGALFFDIAWARQWKAPAIAFMAERFGWDEAQQAAYTAELERLLHEAVNPLEA</sequence>
<comment type="pathway">
    <text evidence="2">Polyol metabolism; glycerol degradation via glycerol kinase pathway; glycerone phosphate from sn-glycerol 3-phosphate (aerobic route): step 1/1.</text>
</comment>
<dbReference type="Gene3D" id="3.50.50.60">
    <property type="entry name" value="FAD/NAD(P)-binding domain"/>
    <property type="match status" value="1"/>
</dbReference>
<dbReference type="Pfam" id="PF16901">
    <property type="entry name" value="DAO_C"/>
    <property type="match status" value="1"/>
</dbReference>
<keyword evidence="6" id="KW-0274">FAD</keyword>
<keyword evidence="13" id="KW-1185">Reference proteome</keyword>
<feature type="domain" description="Alpha-glycerophosphate oxidase C-terminal" evidence="11">
    <location>
        <begin position="421"/>
        <end position="549"/>
    </location>
</feature>
<keyword evidence="5" id="KW-0319">Glycerol metabolism</keyword>
<feature type="domain" description="FAD dependent oxidoreductase" evidence="10">
    <location>
        <begin position="32"/>
        <end position="365"/>
    </location>
</feature>
<dbReference type="PANTHER" id="PTHR11985:SF35">
    <property type="entry name" value="ANAEROBIC GLYCEROL-3-PHOSPHATE DEHYDROGENASE SUBUNIT A"/>
    <property type="match status" value="1"/>
</dbReference>
<dbReference type="Gene3D" id="3.30.9.10">
    <property type="entry name" value="D-Amino Acid Oxidase, subunit A, domain 2"/>
    <property type="match status" value="1"/>
</dbReference>
<keyword evidence="7 9" id="KW-0560">Oxidoreductase</keyword>
<dbReference type="SUPFAM" id="SSF51905">
    <property type="entry name" value="FAD/NAD(P)-binding domain"/>
    <property type="match status" value="1"/>
</dbReference>
<keyword evidence="4 9" id="KW-0285">Flavoprotein</keyword>
<comment type="caution">
    <text evidence="12">The sequence shown here is derived from an EMBL/GenBank/DDBJ whole genome shotgun (WGS) entry which is preliminary data.</text>
</comment>
<dbReference type="InterPro" id="IPR036188">
    <property type="entry name" value="FAD/NAD-bd_sf"/>
</dbReference>
<proteinExistence type="inferred from homology"/>
<protein>
    <recommendedName>
        <fullName evidence="9">Glycerol-3-phosphate dehydrogenase</fullName>
        <ecNumber evidence="9">1.1.5.3</ecNumber>
    </recommendedName>
</protein>
<evidence type="ECO:0000256" key="9">
    <source>
        <dbReference type="RuleBase" id="RU361217"/>
    </source>
</evidence>
<dbReference type="Pfam" id="PF01266">
    <property type="entry name" value="DAO"/>
    <property type="match status" value="1"/>
</dbReference>
<gene>
    <name evidence="12" type="ORF">RQP52_25625</name>
</gene>
<dbReference type="EMBL" id="JAWCUD010000010">
    <property type="protein sequence ID" value="MDU0204473.1"/>
    <property type="molecule type" value="Genomic_DNA"/>
</dbReference>
<dbReference type="Gene3D" id="1.10.8.870">
    <property type="entry name" value="Alpha-glycerophosphate oxidase, cap domain"/>
    <property type="match status" value="1"/>
</dbReference>
<dbReference type="PROSITE" id="PS00977">
    <property type="entry name" value="FAD_G3PDH_1"/>
    <property type="match status" value="1"/>
</dbReference>
<evidence type="ECO:0000256" key="7">
    <source>
        <dbReference type="ARBA" id="ARBA00023002"/>
    </source>
</evidence>
<evidence type="ECO:0000256" key="2">
    <source>
        <dbReference type="ARBA" id="ARBA00004977"/>
    </source>
</evidence>
<evidence type="ECO:0000256" key="3">
    <source>
        <dbReference type="ARBA" id="ARBA00007330"/>
    </source>
</evidence>
<dbReference type="InterPro" id="IPR038299">
    <property type="entry name" value="DAO_C_sf"/>
</dbReference>
<evidence type="ECO:0000313" key="13">
    <source>
        <dbReference type="Proteomes" id="UP001260980"/>
    </source>
</evidence>
<evidence type="ECO:0000256" key="4">
    <source>
        <dbReference type="ARBA" id="ARBA00022630"/>
    </source>
</evidence>